<organism evidence="2 3">
    <name type="scientific">Microbacterium esteraromaticum</name>
    <dbReference type="NCBI Taxonomy" id="57043"/>
    <lineage>
        <taxon>Bacteria</taxon>
        <taxon>Bacillati</taxon>
        <taxon>Actinomycetota</taxon>
        <taxon>Actinomycetes</taxon>
        <taxon>Micrococcales</taxon>
        <taxon>Microbacteriaceae</taxon>
        <taxon>Microbacterium</taxon>
    </lineage>
</organism>
<dbReference type="EMBL" id="FUKO01000033">
    <property type="protein sequence ID" value="SJN43324.1"/>
    <property type="molecule type" value="Genomic_DNA"/>
</dbReference>
<keyword evidence="3" id="KW-1185">Reference proteome</keyword>
<protein>
    <submittedName>
        <fullName evidence="2">Uncharacterized protein</fullName>
    </submittedName>
</protein>
<feature type="region of interest" description="Disordered" evidence="1">
    <location>
        <begin position="18"/>
        <end position="39"/>
    </location>
</feature>
<evidence type="ECO:0000256" key="1">
    <source>
        <dbReference type="SAM" id="MobiDB-lite"/>
    </source>
</evidence>
<sequence>MTMTVSITCDECGTSAETSTSYDAGANEIDGVLDDGWAHDGEQDLCPSCAGQEERNER</sequence>
<proteinExistence type="predicted"/>
<reference evidence="2 3" key="1">
    <citation type="submission" date="2017-02" db="EMBL/GenBank/DDBJ databases">
        <authorList>
            <person name="Peterson S.W."/>
        </authorList>
    </citation>
    <scope>NUCLEOTIDE SEQUENCE [LARGE SCALE GENOMIC DNA]</scope>
    <source>
        <strain evidence="2 3">B Mb 05.01</strain>
    </source>
</reference>
<accession>A0A1R4KGV7</accession>
<evidence type="ECO:0000313" key="2">
    <source>
        <dbReference type="EMBL" id="SJN43324.1"/>
    </source>
</evidence>
<gene>
    <name evidence="2" type="ORF">FM104_12565</name>
</gene>
<name>A0A1R4KGV7_9MICO</name>
<dbReference type="AlphaFoldDB" id="A0A1R4KGV7"/>
<evidence type="ECO:0000313" key="3">
    <source>
        <dbReference type="Proteomes" id="UP000196320"/>
    </source>
</evidence>
<dbReference type="Proteomes" id="UP000196320">
    <property type="component" value="Unassembled WGS sequence"/>
</dbReference>